<dbReference type="Proteomes" id="UP000219338">
    <property type="component" value="Unassembled WGS sequence"/>
</dbReference>
<protein>
    <submittedName>
        <fullName evidence="1">Uncharacterized protein</fullName>
    </submittedName>
</protein>
<dbReference type="OrthoDB" id="2914095at2759"/>
<evidence type="ECO:0000313" key="2">
    <source>
        <dbReference type="Proteomes" id="UP000219338"/>
    </source>
</evidence>
<proteinExistence type="predicted"/>
<name>A0A284R332_ARMOS</name>
<sequence length="210" mass="24796">MVDIYSLDDDAWVLITNCLYHSYFNLDRFIPRGVLSLASVSCRLRRLYFSVALKKVSWRWYNPSLCIPRFLCGALHSTFRELDFSITQRRTVNPWHYDATLIYDAEGYMEAISELMSMTALSLYTLHTVQIRFHNFNHTPKLLLMGPWRTLIETIFLLPALESLELEAPWFAEDEAFPSLTLRHANLRRFIYRAPFLWSEEAIRTPDYGR</sequence>
<keyword evidence="2" id="KW-1185">Reference proteome</keyword>
<accession>A0A284R332</accession>
<gene>
    <name evidence="1" type="ORF">ARMOST_06480</name>
</gene>
<dbReference type="EMBL" id="FUEG01000004">
    <property type="protein sequence ID" value="SJL03134.1"/>
    <property type="molecule type" value="Genomic_DNA"/>
</dbReference>
<dbReference type="AlphaFoldDB" id="A0A284R332"/>
<organism evidence="1 2">
    <name type="scientific">Armillaria ostoyae</name>
    <name type="common">Armillaria root rot fungus</name>
    <dbReference type="NCBI Taxonomy" id="47428"/>
    <lineage>
        <taxon>Eukaryota</taxon>
        <taxon>Fungi</taxon>
        <taxon>Dikarya</taxon>
        <taxon>Basidiomycota</taxon>
        <taxon>Agaricomycotina</taxon>
        <taxon>Agaricomycetes</taxon>
        <taxon>Agaricomycetidae</taxon>
        <taxon>Agaricales</taxon>
        <taxon>Marasmiineae</taxon>
        <taxon>Physalacriaceae</taxon>
        <taxon>Armillaria</taxon>
    </lineage>
</organism>
<evidence type="ECO:0000313" key="1">
    <source>
        <dbReference type="EMBL" id="SJL03134.1"/>
    </source>
</evidence>
<reference evidence="2" key="1">
    <citation type="journal article" date="2017" name="Nat. Ecol. Evol.">
        <title>Genome expansion and lineage-specific genetic innovations in the forest pathogenic fungi Armillaria.</title>
        <authorList>
            <person name="Sipos G."/>
            <person name="Prasanna A.N."/>
            <person name="Walter M.C."/>
            <person name="O'Connor E."/>
            <person name="Balint B."/>
            <person name="Krizsan K."/>
            <person name="Kiss B."/>
            <person name="Hess J."/>
            <person name="Varga T."/>
            <person name="Slot J."/>
            <person name="Riley R."/>
            <person name="Boka B."/>
            <person name="Rigling D."/>
            <person name="Barry K."/>
            <person name="Lee J."/>
            <person name="Mihaltcheva S."/>
            <person name="LaButti K."/>
            <person name="Lipzen A."/>
            <person name="Waldron R."/>
            <person name="Moloney N.M."/>
            <person name="Sperisen C."/>
            <person name="Kredics L."/>
            <person name="Vagvoelgyi C."/>
            <person name="Patrignani A."/>
            <person name="Fitzpatrick D."/>
            <person name="Nagy I."/>
            <person name="Doyle S."/>
            <person name="Anderson J.B."/>
            <person name="Grigoriev I.V."/>
            <person name="Gueldener U."/>
            <person name="Muensterkoetter M."/>
            <person name="Nagy L.G."/>
        </authorList>
    </citation>
    <scope>NUCLEOTIDE SEQUENCE [LARGE SCALE GENOMIC DNA]</scope>
    <source>
        <strain evidence="2">C18/9</strain>
    </source>
</reference>